<gene>
    <name evidence="2" type="ORF">BRCON_2166</name>
</gene>
<feature type="region of interest" description="Disordered" evidence="1">
    <location>
        <begin position="157"/>
        <end position="184"/>
    </location>
</feature>
<feature type="region of interest" description="Disordered" evidence="1">
    <location>
        <begin position="1"/>
        <end position="26"/>
    </location>
</feature>
<dbReference type="EMBL" id="CP030759">
    <property type="protein sequence ID" value="AXA36943.1"/>
    <property type="molecule type" value="Genomic_DNA"/>
</dbReference>
<protein>
    <submittedName>
        <fullName evidence="2">Uncharacterized protein</fullName>
    </submittedName>
</protein>
<feature type="compositionally biased region" description="Low complexity" evidence="1">
    <location>
        <begin position="173"/>
        <end position="184"/>
    </location>
</feature>
<accession>A0A2Z4Y918</accession>
<organism evidence="2 3">
    <name type="scientific">Sumerlaea chitinivorans</name>
    <dbReference type="NCBI Taxonomy" id="2250252"/>
    <lineage>
        <taxon>Bacteria</taxon>
        <taxon>Candidatus Sumerlaeota</taxon>
        <taxon>Candidatus Sumerlaeia</taxon>
        <taxon>Candidatus Sumerlaeales</taxon>
        <taxon>Candidatus Sumerlaeaceae</taxon>
        <taxon>Candidatus Sumerlaea</taxon>
    </lineage>
</organism>
<evidence type="ECO:0000313" key="3">
    <source>
        <dbReference type="Proteomes" id="UP000262583"/>
    </source>
</evidence>
<sequence length="184" mass="20731">MAEQGKHPSVLVLPSEEGSEGEEEIPQRRDYCPTCWDRLDSRNYVGFWLARRDPPKPRKVQNRKERNARLAAYFDYFYHEDRAAHAARLCFLAHLLIRYQVLRWLRTEPPEGPGRGERIICRNTITDEEVCVEMVQLADEELAAIKQEVDDLLAGVLSPTTSPLEDAGGSGSGPAAVPESPDAD</sequence>
<dbReference type="AlphaFoldDB" id="A0A2Z4Y918"/>
<dbReference type="KEGG" id="schv:BRCON_2166"/>
<dbReference type="Proteomes" id="UP000262583">
    <property type="component" value="Chromosome"/>
</dbReference>
<evidence type="ECO:0000313" key="2">
    <source>
        <dbReference type="EMBL" id="AXA36943.1"/>
    </source>
</evidence>
<evidence type="ECO:0000256" key="1">
    <source>
        <dbReference type="SAM" id="MobiDB-lite"/>
    </source>
</evidence>
<reference evidence="2 3" key="1">
    <citation type="submission" date="2018-05" db="EMBL/GenBank/DDBJ databases">
        <title>A metagenomic window into the 2 km-deep terrestrial subsurface aquifer revealed taxonomically and functionally diverse microbial community comprising novel uncultured bacterial lineages.</title>
        <authorList>
            <person name="Kadnikov V.V."/>
            <person name="Mardanov A.V."/>
            <person name="Beletsky A.V."/>
            <person name="Banks D."/>
            <person name="Pimenov N.V."/>
            <person name="Frank Y.A."/>
            <person name="Karnachuk O.V."/>
            <person name="Ravin N.V."/>
        </authorList>
    </citation>
    <scope>NUCLEOTIDE SEQUENCE [LARGE SCALE GENOMIC DNA]</scope>
    <source>
        <strain evidence="2">BY</strain>
    </source>
</reference>
<name>A0A2Z4Y918_SUMC1</name>
<proteinExistence type="predicted"/>